<evidence type="ECO:0000313" key="1">
    <source>
        <dbReference type="EMBL" id="ROU06330.1"/>
    </source>
</evidence>
<proteinExistence type="predicted"/>
<accession>A0A3N2RFU1</accession>
<name>A0A3N2RFU1_LYSEN</name>
<protein>
    <submittedName>
        <fullName evidence="1">Uncharacterized protein</fullName>
    </submittedName>
</protein>
<comment type="caution">
    <text evidence="1">The sequence shown here is derived from an EMBL/GenBank/DDBJ whole genome shotgun (WGS) entry which is preliminary data.</text>
</comment>
<sequence>MKQLAHYHDDDEVPVANGFLFADGTVFAVDAVAIRALPLSLPIRRDAAARLDEAAPWTSTTAVAAAVDADAGLIAVAGEGGMGADGFVALCELRGRALKWLLFLDCCNPFEAVEFAPGRIVASNNLRERWSIPIDARGAIEVASLRGR</sequence>
<dbReference type="EMBL" id="RCTY01000035">
    <property type="protein sequence ID" value="ROU06330.1"/>
    <property type="molecule type" value="Genomic_DNA"/>
</dbReference>
<evidence type="ECO:0000313" key="2">
    <source>
        <dbReference type="Proteomes" id="UP000275910"/>
    </source>
</evidence>
<dbReference type="Proteomes" id="UP000275910">
    <property type="component" value="Unassembled WGS sequence"/>
</dbReference>
<gene>
    <name evidence="1" type="ORF">D9T17_14315</name>
</gene>
<reference evidence="1 2" key="1">
    <citation type="submission" date="2018-10" db="EMBL/GenBank/DDBJ databases">
        <title>The genome of Lysobacter enzymogenes OH11.</title>
        <authorList>
            <person name="Liu F."/>
            <person name="Zhao Y."/>
            <person name="Qian G."/>
            <person name="Chen Y."/>
            <person name="Xu H."/>
        </authorList>
    </citation>
    <scope>NUCLEOTIDE SEQUENCE [LARGE SCALE GENOMIC DNA]</scope>
    <source>
        <strain evidence="1 2">OH11</strain>
    </source>
</reference>
<dbReference type="RefSeq" id="WP_123648047.1">
    <property type="nucleotide sequence ID" value="NZ_RCTY01000035.1"/>
</dbReference>
<dbReference type="AlphaFoldDB" id="A0A3N2RFU1"/>
<organism evidence="1 2">
    <name type="scientific">Lysobacter enzymogenes</name>
    <dbReference type="NCBI Taxonomy" id="69"/>
    <lineage>
        <taxon>Bacteria</taxon>
        <taxon>Pseudomonadati</taxon>
        <taxon>Pseudomonadota</taxon>
        <taxon>Gammaproteobacteria</taxon>
        <taxon>Lysobacterales</taxon>
        <taxon>Lysobacteraceae</taxon>
        <taxon>Lysobacter</taxon>
    </lineage>
</organism>